<evidence type="ECO:0000313" key="2">
    <source>
        <dbReference type="Proteomes" id="UP000004935"/>
    </source>
</evidence>
<organism evidence="1 2">
    <name type="scientific">Anaerostipes caccae (strain DSM 14662 / CCUG 47493 / JCM 13470 / NCIMB 13811 / L1-92)</name>
    <dbReference type="NCBI Taxonomy" id="411490"/>
    <lineage>
        <taxon>Bacteria</taxon>
        <taxon>Bacillati</taxon>
        <taxon>Bacillota</taxon>
        <taxon>Clostridia</taxon>
        <taxon>Lachnospirales</taxon>
        <taxon>Lachnospiraceae</taxon>
        <taxon>Anaerostipes</taxon>
    </lineage>
</organism>
<reference evidence="1" key="2">
    <citation type="submission" date="2013-11" db="EMBL/GenBank/DDBJ databases">
        <title>Draft genome sequence of Anaerostipes caccae (DSM 14662).</title>
        <authorList>
            <person name="Sudarsanam P."/>
            <person name="Ley R."/>
            <person name="Guruge J."/>
            <person name="Turnbaugh P.J."/>
            <person name="Mahowald M."/>
            <person name="Liep D."/>
            <person name="Gordon J."/>
        </authorList>
    </citation>
    <scope>NUCLEOTIDE SEQUENCE</scope>
    <source>
        <strain evidence="1">DSM 14662</strain>
    </source>
</reference>
<keyword evidence="2" id="KW-1185">Reference proteome</keyword>
<dbReference type="HOGENOM" id="CLU_3303719_0_0_9"/>
<proteinExistence type="predicted"/>
<accession>B0MAR3</accession>
<dbReference type="Proteomes" id="UP000004935">
    <property type="component" value="Unassembled WGS sequence"/>
</dbReference>
<dbReference type="AlphaFoldDB" id="B0MAR3"/>
<protein>
    <submittedName>
        <fullName evidence="1">Uncharacterized protein</fullName>
    </submittedName>
</protein>
<gene>
    <name evidence="1" type="ORF">ANACAC_00639</name>
</gene>
<evidence type="ECO:0000313" key="1">
    <source>
        <dbReference type="EMBL" id="EDR98588.1"/>
    </source>
</evidence>
<reference evidence="1" key="1">
    <citation type="submission" date="2007-11" db="EMBL/GenBank/DDBJ databases">
        <authorList>
            <person name="Fulton L."/>
            <person name="Clifton S."/>
            <person name="Fulton B."/>
            <person name="Xu J."/>
            <person name="Minx P."/>
            <person name="Pepin K.H."/>
            <person name="Johnson M."/>
            <person name="Thiruvilangam P."/>
            <person name="Bhonagiri V."/>
            <person name="Nash W.E."/>
            <person name="Mardis E.R."/>
            <person name="Wilson R.K."/>
        </authorList>
    </citation>
    <scope>NUCLEOTIDE SEQUENCE [LARGE SCALE GENOMIC DNA]</scope>
    <source>
        <strain evidence="1">DSM 14662</strain>
    </source>
</reference>
<comment type="caution">
    <text evidence="1">The sequence shown here is derived from an EMBL/GenBank/DDBJ whole genome shotgun (WGS) entry which is preliminary data.</text>
</comment>
<dbReference type="STRING" id="411490.ANACAC_00639"/>
<sequence length="39" mass="4590">MCVPIIPYRGGKCHIKTTPQQKLRGRLFNEKRGLIYMKN</sequence>
<dbReference type="EMBL" id="ABAX03000005">
    <property type="protein sequence ID" value="EDR98588.1"/>
    <property type="molecule type" value="Genomic_DNA"/>
</dbReference>
<name>B0MAR3_ANACD</name>